<dbReference type="Gene3D" id="3.90.1150.200">
    <property type="match status" value="1"/>
</dbReference>
<evidence type="ECO:0000313" key="2">
    <source>
        <dbReference type="EMBL" id="CAB4571905.1"/>
    </source>
</evidence>
<dbReference type="InterPro" id="IPR014922">
    <property type="entry name" value="YdhG-like"/>
</dbReference>
<dbReference type="AlphaFoldDB" id="A0A6J6JC41"/>
<dbReference type="Gene3D" id="3.90.930.1">
    <property type="match status" value="1"/>
</dbReference>
<sequence>MLQTRSMTTVDSIIESFPERQAAALAEVRSTLHELLPTAIEDLSWGMPTLRVEGIIVVSFLGFSHHNSLFPGPEVQELMGSALDGYTTTKGTIHCDQHKAPPKGFLKKLVEARITVINSTFPKKSGAFLELYKNGVVKARGSYKGEAMHGAWSFYRKDGTLMRSGSLRAGDQVGTWITYDQSGVPYKETQFSR</sequence>
<proteinExistence type="predicted"/>
<evidence type="ECO:0000259" key="1">
    <source>
        <dbReference type="Pfam" id="PF08818"/>
    </source>
</evidence>
<reference evidence="3" key="1">
    <citation type="submission" date="2020-05" db="EMBL/GenBank/DDBJ databases">
        <authorList>
            <person name="Chiriac C."/>
            <person name="Salcher M."/>
            <person name="Ghai R."/>
            <person name="Kavagutti S V."/>
        </authorList>
    </citation>
    <scope>NUCLEOTIDE SEQUENCE</scope>
</reference>
<dbReference type="SUPFAM" id="SSF82185">
    <property type="entry name" value="Histone H3 K4-specific methyltransferase SET7/9 N-terminal domain"/>
    <property type="match status" value="1"/>
</dbReference>
<dbReference type="EMBL" id="CAEZVY010000006">
    <property type="protein sequence ID" value="CAB4634667.1"/>
    <property type="molecule type" value="Genomic_DNA"/>
</dbReference>
<gene>
    <name evidence="2" type="ORF">UFOPK1684_00779</name>
    <name evidence="3" type="ORF">UFOPK2158_00099</name>
</gene>
<name>A0A6J6JC41_9ZZZZ</name>
<dbReference type="EMBL" id="CAEZTM010000030">
    <property type="protein sequence ID" value="CAB4571905.1"/>
    <property type="molecule type" value="Genomic_DNA"/>
</dbReference>
<feature type="domain" description="YdhG-like" evidence="1">
    <location>
        <begin position="23"/>
        <end position="114"/>
    </location>
</feature>
<organism evidence="3">
    <name type="scientific">freshwater metagenome</name>
    <dbReference type="NCBI Taxonomy" id="449393"/>
    <lineage>
        <taxon>unclassified sequences</taxon>
        <taxon>metagenomes</taxon>
        <taxon>ecological metagenomes</taxon>
    </lineage>
</organism>
<dbReference type="Pfam" id="PF08818">
    <property type="entry name" value="DUF1801"/>
    <property type="match status" value="1"/>
</dbReference>
<accession>A0A6J6JC41</accession>
<protein>
    <submittedName>
        <fullName evidence="3">Unannotated protein</fullName>
    </submittedName>
</protein>
<evidence type="ECO:0000313" key="3">
    <source>
        <dbReference type="EMBL" id="CAB4634667.1"/>
    </source>
</evidence>
<dbReference type="SUPFAM" id="SSF159888">
    <property type="entry name" value="YdhG-like"/>
    <property type="match status" value="1"/>
</dbReference>